<sequence>MKKTLIVHAGLHKTGSTAAQIALMGLRDVIEARGVLLHSPDGRRIAHHQHASAIAHEKRFARKAAMFERLAEAARTFKGHSIFISSEDFESALGDPDALRRLSAFCERADLRPLFLIYLRSPIDYFESLYLEMLRHGQPLAADELAEDVLQEGQYSWRKWTFHFDASAVAHAIDGVGLSAKFRDYHALASGSTVSDLLETLGFAELAAKAPAEARANVRRANKNLLRFLHNRHGEAAPSKQWLRPVEGILRATPPRLSRAMRGRFQSRFRAATEGIDAAYGLGLTEALLAPPPRGPSTRLESVFSVAAADRLMRLWKDCPGAPPESEVARLAEEWGEGPGAGCAKG</sequence>
<dbReference type="AlphaFoldDB" id="A0A2R8B1U1"/>
<dbReference type="OrthoDB" id="7540582at2"/>
<dbReference type="InterPro" id="IPR027417">
    <property type="entry name" value="P-loop_NTPase"/>
</dbReference>
<evidence type="ECO:0000313" key="1">
    <source>
        <dbReference type="EMBL" id="SPH16543.1"/>
    </source>
</evidence>
<protein>
    <recommendedName>
        <fullName evidence="3">Sulfotransferase domain-containing protein</fullName>
    </recommendedName>
</protein>
<dbReference type="RefSeq" id="WP_108851084.1">
    <property type="nucleotide sequence ID" value="NZ_OMOQ01000001.1"/>
</dbReference>
<dbReference type="EMBL" id="OMOQ01000001">
    <property type="protein sequence ID" value="SPH16543.1"/>
    <property type="molecule type" value="Genomic_DNA"/>
</dbReference>
<name>A0A2R8B1U1_9RHOB</name>
<dbReference type="Proteomes" id="UP000244924">
    <property type="component" value="Unassembled WGS sequence"/>
</dbReference>
<evidence type="ECO:0008006" key="3">
    <source>
        <dbReference type="Google" id="ProtNLM"/>
    </source>
</evidence>
<accession>A0A2R8B1U1</accession>
<organism evidence="1 2">
    <name type="scientific">Albidovulum aquaemixtae</name>
    <dbReference type="NCBI Taxonomy" id="1542388"/>
    <lineage>
        <taxon>Bacteria</taxon>
        <taxon>Pseudomonadati</taxon>
        <taxon>Pseudomonadota</taxon>
        <taxon>Alphaproteobacteria</taxon>
        <taxon>Rhodobacterales</taxon>
        <taxon>Paracoccaceae</taxon>
        <taxon>Albidovulum</taxon>
    </lineage>
</organism>
<dbReference type="SUPFAM" id="SSF52540">
    <property type="entry name" value="P-loop containing nucleoside triphosphate hydrolases"/>
    <property type="match status" value="1"/>
</dbReference>
<reference evidence="1 2" key="1">
    <citation type="submission" date="2018-03" db="EMBL/GenBank/DDBJ databases">
        <authorList>
            <person name="Keele B.F."/>
        </authorList>
    </citation>
    <scope>NUCLEOTIDE SEQUENCE [LARGE SCALE GENOMIC DNA]</scope>
    <source>
        <strain evidence="1 2">CECT 8626</strain>
    </source>
</reference>
<keyword evidence="2" id="KW-1185">Reference proteome</keyword>
<gene>
    <name evidence="1" type="ORF">DEA8626_00052</name>
</gene>
<evidence type="ECO:0000313" key="2">
    <source>
        <dbReference type="Proteomes" id="UP000244924"/>
    </source>
</evidence>
<proteinExistence type="predicted"/>